<feature type="binding site" evidence="6">
    <location>
        <position position="57"/>
    </location>
    <ligand>
        <name>FMN</name>
        <dbReference type="ChEBI" id="CHEBI:58210"/>
    </ligand>
</feature>
<dbReference type="InterPro" id="IPR016215">
    <property type="entry name" value="NTA_MOA"/>
</dbReference>
<sequence>MTRRQMHLGAFLFNLGNHVAGWRHPSVDPRDLMRLDFYAGLADIAERGLFDFVFLSDGLGLNDTHDAVLRHSIVVRPEPLTLLGALAARTRHIGLAATVSTTYNEPYAVARKLATLDFLSEGRVAVNIVTSSTWQEARNFGAEAHMAHDARYRRAAEFVRVMEALWLSWGPDAVLADQASGDFARPDQIRPIEHNGEFFAVRGPLNVPRPPQGRPVVIQAGISPAGQDLAAHLADVVFTLNEGLADATARSLALKAAARAAGRDPAMLKVMPGIMPILGDTAAEAAANEAMLEELVPPPLAMAYLSDMVGQDLTNHDPAGRLPDLRGGEGERGRLAMVEKLAREGLSLGGIARRMVLARGHKLVRGTPSQVADTLQLWFESGACDGFNILAPWHPGGLQAFVTGVVPELQRRGLFRRAYGTGNLRDRLGLPVVT</sequence>
<dbReference type="EMBL" id="FYEH01000001">
    <property type="protein sequence ID" value="SNB52250.1"/>
    <property type="molecule type" value="Genomic_DNA"/>
</dbReference>
<dbReference type="PIRSF" id="PIRSF000337">
    <property type="entry name" value="NTA_MOA"/>
    <property type="match status" value="1"/>
</dbReference>
<evidence type="ECO:0000259" key="7">
    <source>
        <dbReference type="Pfam" id="PF00296"/>
    </source>
</evidence>
<evidence type="ECO:0000313" key="8">
    <source>
        <dbReference type="EMBL" id="SNB52250.1"/>
    </source>
</evidence>
<dbReference type="PANTHER" id="PTHR30011">
    <property type="entry name" value="ALKANESULFONATE MONOOXYGENASE-RELATED"/>
    <property type="match status" value="1"/>
</dbReference>
<keyword evidence="9" id="KW-1185">Reference proteome</keyword>
<dbReference type="SUPFAM" id="SSF51679">
    <property type="entry name" value="Bacterial luciferase-like"/>
    <property type="match status" value="1"/>
</dbReference>
<keyword evidence="1 6" id="KW-0285">Flavoprotein</keyword>
<dbReference type="AlphaFoldDB" id="A0A212PZ05"/>
<feature type="binding site" evidence="6">
    <location>
        <position position="98"/>
    </location>
    <ligand>
        <name>FMN</name>
        <dbReference type="ChEBI" id="CHEBI:58210"/>
    </ligand>
</feature>
<dbReference type="InterPro" id="IPR036661">
    <property type="entry name" value="Luciferase-like_sf"/>
</dbReference>
<dbReference type="InterPro" id="IPR051260">
    <property type="entry name" value="Diverse_substr_monoxygenases"/>
</dbReference>
<evidence type="ECO:0000313" key="9">
    <source>
        <dbReference type="Proteomes" id="UP000197065"/>
    </source>
</evidence>
<organism evidence="8 9">
    <name type="scientific">Arboricoccus pini</name>
    <dbReference type="NCBI Taxonomy" id="1963835"/>
    <lineage>
        <taxon>Bacteria</taxon>
        <taxon>Pseudomonadati</taxon>
        <taxon>Pseudomonadota</taxon>
        <taxon>Alphaproteobacteria</taxon>
        <taxon>Geminicoccales</taxon>
        <taxon>Geminicoccaceae</taxon>
        <taxon>Arboricoccus</taxon>
    </lineage>
</organism>
<dbReference type="GO" id="GO:0016705">
    <property type="term" value="F:oxidoreductase activity, acting on paired donors, with incorporation or reduction of molecular oxygen"/>
    <property type="evidence" value="ECO:0007669"/>
    <property type="project" value="InterPro"/>
</dbReference>
<evidence type="ECO:0000256" key="4">
    <source>
        <dbReference type="ARBA" id="ARBA00023033"/>
    </source>
</evidence>
<accession>A0A212PZ05</accession>
<gene>
    <name evidence="8" type="ORF">SAMN07250955_101214</name>
</gene>
<dbReference type="PANTHER" id="PTHR30011:SF16">
    <property type="entry name" value="C2H2 FINGER DOMAIN TRANSCRIPTION FACTOR (EUROFUNG)-RELATED"/>
    <property type="match status" value="1"/>
</dbReference>
<dbReference type="InterPro" id="IPR011251">
    <property type="entry name" value="Luciferase-like_dom"/>
</dbReference>
<proteinExistence type="inferred from homology"/>
<evidence type="ECO:0000256" key="5">
    <source>
        <dbReference type="ARBA" id="ARBA00033748"/>
    </source>
</evidence>
<comment type="similarity">
    <text evidence="5">Belongs to the NtaA/SnaA/DszA monooxygenase family.</text>
</comment>
<dbReference type="Proteomes" id="UP000197065">
    <property type="component" value="Unassembled WGS sequence"/>
</dbReference>
<feature type="domain" description="Luciferase-like" evidence="7">
    <location>
        <begin position="15"/>
        <end position="382"/>
    </location>
</feature>
<keyword evidence="4 8" id="KW-0503">Monooxygenase</keyword>
<dbReference type="Pfam" id="PF00296">
    <property type="entry name" value="Bac_luciferase"/>
    <property type="match status" value="1"/>
</dbReference>
<dbReference type="RefSeq" id="WP_207761878.1">
    <property type="nucleotide sequence ID" value="NZ_FYEH01000001.1"/>
</dbReference>
<evidence type="ECO:0000256" key="1">
    <source>
        <dbReference type="ARBA" id="ARBA00022630"/>
    </source>
</evidence>
<evidence type="ECO:0000256" key="3">
    <source>
        <dbReference type="ARBA" id="ARBA00023002"/>
    </source>
</evidence>
<evidence type="ECO:0000256" key="2">
    <source>
        <dbReference type="ARBA" id="ARBA00022643"/>
    </source>
</evidence>
<name>A0A212PZ05_9PROT</name>
<evidence type="ECO:0000256" key="6">
    <source>
        <dbReference type="PIRSR" id="PIRSR000337-1"/>
    </source>
</evidence>
<feature type="binding site" evidence="6">
    <location>
        <position position="148"/>
    </location>
    <ligand>
        <name>FMN</name>
        <dbReference type="ChEBI" id="CHEBI:58210"/>
    </ligand>
</feature>
<keyword evidence="3" id="KW-0560">Oxidoreductase</keyword>
<dbReference type="Gene3D" id="3.20.20.30">
    <property type="entry name" value="Luciferase-like domain"/>
    <property type="match status" value="1"/>
</dbReference>
<feature type="binding site" evidence="6">
    <location>
        <position position="223"/>
    </location>
    <ligand>
        <name>FMN</name>
        <dbReference type="ChEBI" id="CHEBI:58210"/>
    </ligand>
</feature>
<reference evidence="8 9" key="1">
    <citation type="submission" date="2017-06" db="EMBL/GenBank/DDBJ databases">
        <authorList>
            <person name="Kim H.J."/>
            <person name="Triplett B.A."/>
        </authorList>
    </citation>
    <scope>NUCLEOTIDE SEQUENCE [LARGE SCALE GENOMIC DNA]</scope>
    <source>
        <strain evidence="8 9">B29T1</strain>
    </source>
</reference>
<feature type="binding site" evidence="6">
    <location>
        <position position="152"/>
    </location>
    <ligand>
        <name>FMN</name>
        <dbReference type="ChEBI" id="CHEBI:58210"/>
    </ligand>
</feature>
<dbReference type="CDD" id="cd01095">
    <property type="entry name" value="Nitrilotriacetate_monoxgenase"/>
    <property type="match status" value="1"/>
</dbReference>
<protein>
    <submittedName>
        <fullName evidence="8">FMN-dependent oxidoreductase, nitrilotriacetate monooxygenase family</fullName>
    </submittedName>
</protein>
<dbReference type="NCBIfam" id="TIGR03860">
    <property type="entry name" value="FMN_nitrolo"/>
    <property type="match status" value="1"/>
</dbReference>
<dbReference type="GO" id="GO:0004497">
    <property type="term" value="F:monooxygenase activity"/>
    <property type="evidence" value="ECO:0007669"/>
    <property type="project" value="UniProtKB-KW"/>
</dbReference>
<keyword evidence="2 6" id="KW-0288">FMN</keyword>